<proteinExistence type="predicted"/>
<gene>
    <name evidence="1" type="ORF">NCTC11189_02006</name>
</gene>
<dbReference type="AlphaFoldDB" id="A0A4V0A339"/>
<protein>
    <submittedName>
        <fullName evidence="1">Glycosyl transferase family protein</fullName>
    </submittedName>
</protein>
<reference evidence="1 2" key="1">
    <citation type="submission" date="2019-05" db="EMBL/GenBank/DDBJ databases">
        <authorList>
            <consortium name="Pathogen Informatics"/>
        </authorList>
    </citation>
    <scope>NUCLEOTIDE SEQUENCE [LARGE SCALE GENOMIC DNA]</scope>
    <source>
        <strain evidence="1 2">NCTC11189</strain>
    </source>
</reference>
<dbReference type="GO" id="GO:0016740">
    <property type="term" value="F:transferase activity"/>
    <property type="evidence" value="ECO:0007669"/>
    <property type="project" value="UniProtKB-KW"/>
</dbReference>
<evidence type="ECO:0000313" key="2">
    <source>
        <dbReference type="Proteomes" id="UP000387692"/>
    </source>
</evidence>
<organism evidence="1 2">
    <name type="scientific">Streptococcus mitis</name>
    <dbReference type="NCBI Taxonomy" id="28037"/>
    <lineage>
        <taxon>Bacteria</taxon>
        <taxon>Bacillati</taxon>
        <taxon>Bacillota</taxon>
        <taxon>Bacilli</taxon>
        <taxon>Lactobacillales</taxon>
        <taxon>Streptococcaceae</taxon>
        <taxon>Streptococcus</taxon>
        <taxon>Streptococcus mitis group</taxon>
    </lineage>
</organism>
<keyword evidence="1" id="KW-0808">Transferase</keyword>
<sequence length="186" mass="22493">MKINEYNTDLAVLTYKQYSMNDGCFYLHVWDQDYYEKYYTGNELLNSLPNLENYDSTFNVSWGKLFKRNFLETATFNEQRIMGEDLEFNFKIYLQVKSCIYLNKALYNFRQHHLSTRAKKISEKYLMDDVEIRLGRLPFLIEKPVDINLYIAKTKEFLKRYIERKEELGIENTNALQIYKEIFNNL</sequence>
<dbReference type="Proteomes" id="UP000387692">
    <property type="component" value="Unassembled WGS sequence"/>
</dbReference>
<accession>A0A4V0A339</accession>
<dbReference type="SUPFAM" id="SSF53448">
    <property type="entry name" value="Nucleotide-diphospho-sugar transferases"/>
    <property type="match status" value="1"/>
</dbReference>
<evidence type="ECO:0000313" key="1">
    <source>
        <dbReference type="EMBL" id="VTS47488.1"/>
    </source>
</evidence>
<name>A0A4V0A339_STRMT</name>
<dbReference type="EMBL" id="CABEHV010000004">
    <property type="protein sequence ID" value="VTS47488.1"/>
    <property type="molecule type" value="Genomic_DNA"/>
</dbReference>
<dbReference type="InterPro" id="IPR029044">
    <property type="entry name" value="Nucleotide-diphossugar_trans"/>
</dbReference>